<dbReference type="InterPro" id="IPR007044">
    <property type="entry name" value="Cyclodeamin/CycHdrlase"/>
</dbReference>
<evidence type="ECO:0000313" key="3">
    <source>
        <dbReference type="Proteomes" id="UP000215301"/>
    </source>
</evidence>
<protein>
    <submittedName>
        <fullName evidence="2">Methenyltetrahydrofolate cyclohydrolase</fullName>
    </submittedName>
</protein>
<dbReference type="RefSeq" id="WP_094045512.1">
    <property type="nucleotide sequence ID" value="NZ_NKHD01000023.1"/>
</dbReference>
<name>A0A231VGH5_THETR</name>
<dbReference type="AlphaFoldDB" id="A0A231VGH5"/>
<gene>
    <name evidence="2" type="ORF">CE561_08575</name>
</gene>
<dbReference type="SUPFAM" id="SSF101262">
    <property type="entry name" value="Methenyltetrahydrofolate cyclohydrolase-like"/>
    <property type="match status" value="1"/>
</dbReference>
<feature type="domain" description="Cyclodeaminase/cyclohydrolase" evidence="1">
    <location>
        <begin position="6"/>
        <end position="190"/>
    </location>
</feature>
<sequence length="211" mass="23296">MLINRTLNDYVNEVASSKPAPGGGSVSSLVASLGIALSSMVYNLTIGRQFYNEYDDDIKDEIESGLKICRRLLSEFMELVDEDKNAYEEVISAIKMPKDTDENKAIRSEKLENAYINALNVPLKLARLCCEGFAPTLLIAQYGNPNAVSDAAVGALLLFAGLQSAMINVKTNAKYIKDKSFVDSAIEECEKLIRRYEPIKDEIINISMKGL</sequence>
<evidence type="ECO:0000313" key="2">
    <source>
        <dbReference type="EMBL" id="OXT07244.1"/>
    </source>
</evidence>
<organism evidence="2 3">
    <name type="scientific">Thermoanaerobacterium thermosaccharolyticum</name>
    <name type="common">Clostridium thermosaccharolyticum</name>
    <dbReference type="NCBI Taxonomy" id="1517"/>
    <lineage>
        <taxon>Bacteria</taxon>
        <taxon>Bacillati</taxon>
        <taxon>Bacillota</taxon>
        <taxon>Clostridia</taxon>
        <taxon>Thermoanaerobacterales</taxon>
        <taxon>Thermoanaerobacteraceae</taxon>
        <taxon>Thermoanaerobacterium</taxon>
    </lineage>
</organism>
<proteinExistence type="predicted"/>
<dbReference type="Proteomes" id="UP000215301">
    <property type="component" value="Unassembled WGS sequence"/>
</dbReference>
<keyword evidence="2" id="KW-0378">Hydrolase</keyword>
<dbReference type="GO" id="GO:0016787">
    <property type="term" value="F:hydrolase activity"/>
    <property type="evidence" value="ECO:0007669"/>
    <property type="project" value="UniProtKB-KW"/>
</dbReference>
<comment type="caution">
    <text evidence="2">The sequence shown here is derived from an EMBL/GenBank/DDBJ whole genome shotgun (WGS) entry which is preliminary data.</text>
</comment>
<reference evidence="2 3" key="1">
    <citation type="submission" date="2017-06" db="EMBL/GenBank/DDBJ databases">
        <title>Isolation and characterization of a thermophilic and butanogenic Thermoanaerobacterium thermosaccharolyticum M5 capable of efficient degradation of hemicellulose.</title>
        <authorList>
            <person name="Xin F."/>
            <person name="Jiang Y."/>
        </authorList>
    </citation>
    <scope>NUCLEOTIDE SEQUENCE [LARGE SCALE GENOMIC DNA]</scope>
    <source>
        <strain evidence="2 3">M5</strain>
    </source>
</reference>
<evidence type="ECO:0000259" key="1">
    <source>
        <dbReference type="Pfam" id="PF04961"/>
    </source>
</evidence>
<dbReference type="InterPro" id="IPR036178">
    <property type="entry name" value="Formintransfe-cycloase-like_sf"/>
</dbReference>
<accession>A0A231VGH5</accession>
<dbReference type="EMBL" id="NKHD01000023">
    <property type="protein sequence ID" value="OXT07244.1"/>
    <property type="molecule type" value="Genomic_DNA"/>
</dbReference>
<dbReference type="Gene3D" id="1.20.120.680">
    <property type="entry name" value="Formiminotetrahydrofolate cyclodeaminase monomer, up-and-down helical bundle"/>
    <property type="match status" value="1"/>
</dbReference>
<dbReference type="Pfam" id="PF04961">
    <property type="entry name" value="FTCD_C"/>
    <property type="match status" value="1"/>
</dbReference>